<dbReference type="AlphaFoldDB" id="A0A1H3VWN6"/>
<dbReference type="RefSeq" id="WP_093041318.1">
    <property type="nucleotide sequence ID" value="NZ_FNQR01000001.1"/>
</dbReference>
<protein>
    <submittedName>
        <fullName evidence="2">Uncharacterized protein</fullName>
    </submittedName>
</protein>
<feature type="transmembrane region" description="Helical" evidence="1">
    <location>
        <begin position="40"/>
        <end position="62"/>
    </location>
</feature>
<keyword evidence="1" id="KW-0472">Membrane</keyword>
<name>A0A1H3VWN6_9BACI</name>
<evidence type="ECO:0000313" key="2">
    <source>
        <dbReference type="EMBL" id="SDZ79199.1"/>
    </source>
</evidence>
<reference evidence="2 3" key="1">
    <citation type="submission" date="2016-10" db="EMBL/GenBank/DDBJ databases">
        <authorList>
            <person name="de Groot N.N."/>
        </authorList>
    </citation>
    <scope>NUCLEOTIDE SEQUENCE [LARGE SCALE GENOMIC DNA]</scope>
    <source>
        <strain evidence="2 3">CCM7597</strain>
    </source>
</reference>
<keyword evidence="1" id="KW-1133">Transmembrane helix</keyword>
<sequence>MKIRNLFIGIIFCILVAPFVVNLLLSFSTPITFGSNWESFFGSYIGSIIGGLTAFFIAYYQIEKQKNSANNKELKENRSYIIVEEFTAPVDLSNTKHKEFSKLVLNEYYEEFKSNYSKAELKSISIPYYKINHRGIPEIILDCSVECELSEDEGYKQTYKIEAHIGIFEKDIDVFIPIVKGKAEKVYVKSVKVNYSTIKGEKMQYFLDIDKKEEKHITFLENNKKETIFNFKINSSNWILPNSKL</sequence>
<organism evidence="2 3">
    <name type="scientific">Thalassobacillus cyri</name>
    <dbReference type="NCBI Taxonomy" id="571932"/>
    <lineage>
        <taxon>Bacteria</taxon>
        <taxon>Bacillati</taxon>
        <taxon>Bacillota</taxon>
        <taxon>Bacilli</taxon>
        <taxon>Bacillales</taxon>
        <taxon>Bacillaceae</taxon>
        <taxon>Thalassobacillus</taxon>
    </lineage>
</organism>
<keyword evidence="3" id="KW-1185">Reference proteome</keyword>
<evidence type="ECO:0000313" key="3">
    <source>
        <dbReference type="Proteomes" id="UP000198584"/>
    </source>
</evidence>
<evidence type="ECO:0000256" key="1">
    <source>
        <dbReference type="SAM" id="Phobius"/>
    </source>
</evidence>
<gene>
    <name evidence="2" type="ORF">SAMN05421743_101217</name>
</gene>
<accession>A0A1H3VWN6</accession>
<dbReference type="Proteomes" id="UP000198584">
    <property type="component" value="Unassembled WGS sequence"/>
</dbReference>
<feature type="transmembrane region" description="Helical" evidence="1">
    <location>
        <begin position="7"/>
        <end position="28"/>
    </location>
</feature>
<keyword evidence="1" id="KW-0812">Transmembrane</keyword>
<dbReference type="EMBL" id="FNQR01000001">
    <property type="protein sequence ID" value="SDZ79199.1"/>
    <property type="molecule type" value="Genomic_DNA"/>
</dbReference>
<proteinExistence type="predicted"/>